<accession>A0A2A4YUV6</accession>
<sequence>MHIERKQGSNMQQNQNIIQKEYLLGTFYDEHSDDIEKLCQNCAWQNTYYQPKKALELLNGICRTDRVNVQVFALFNLHDDHEELIAFFPYNVQNNRWVLPIKCFISWWDEVIEDNAPLIHKDYTEVSFYYLAYFLKEKTAILLIHQCSDEQFITACDNSAVHIFADYNHSKTTHKIYISNSNITSLLKMHYAKIVETVRLKIRDILS</sequence>
<comment type="caution">
    <text evidence="1">The sequence shown here is derived from an EMBL/GenBank/DDBJ whole genome shotgun (WGS) entry which is preliminary data.</text>
</comment>
<organism evidence="1">
    <name type="scientific">OCS116 cluster bacterium</name>
    <dbReference type="NCBI Taxonomy" id="2030921"/>
    <lineage>
        <taxon>Bacteria</taxon>
        <taxon>Pseudomonadati</taxon>
        <taxon>Pseudomonadota</taxon>
        <taxon>Alphaproteobacteria</taxon>
        <taxon>OCS116 cluster</taxon>
    </lineage>
</organism>
<proteinExistence type="predicted"/>
<reference key="1">
    <citation type="submission" date="2017-08" db="EMBL/GenBank/DDBJ databases">
        <title>A dynamic microbial community with high functional redundancy inhabits the cold, oxic subseafloor aquifer.</title>
        <authorList>
            <person name="Tully B.J."/>
            <person name="Wheat C.G."/>
            <person name="Glazer B.T."/>
            <person name="Huber J.A."/>
        </authorList>
    </citation>
    <scope>NUCLEOTIDE SEQUENCE [LARGE SCALE GENOMIC DNA]</scope>
</reference>
<dbReference type="AlphaFoldDB" id="A0A2A4YUV6"/>
<evidence type="ECO:0000313" key="1">
    <source>
        <dbReference type="EMBL" id="PCI98633.1"/>
    </source>
</evidence>
<name>A0A2A4YUV6_9PROT</name>
<dbReference type="EMBL" id="NVUS01000020">
    <property type="protein sequence ID" value="PCI98633.1"/>
    <property type="molecule type" value="Genomic_DNA"/>
</dbReference>
<protein>
    <submittedName>
        <fullName evidence="1">Uncharacterized protein</fullName>
    </submittedName>
</protein>
<reference evidence="1" key="2">
    <citation type="journal article" date="2018" name="ISME J.">
        <title>A dynamic microbial community with high functional redundancy inhabits the cold, oxic subseafloor aquifer.</title>
        <authorList>
            <person name="Tully B.J."/>
            <person name="Wheat C.G."/>
            <person name="Glazer B.T."/>
            <person name="Huber J.A."/>
        </authorList>
    </citation>
    <scope>NUCLEOTIDE SEQUENCE</scope>
    <source>
        <strain evidence="1">NORP83</strain>
    </source>
</reference>
<gene>
    <name evidence="1" type="ORF">COB13_13310</name>
</gene>